<dbReference type="Proteomes" id="UP000494040">
    <property type="component" value="Unassembled WGS sequence"/>
</dbReference>
<reference evidence="4" key="1">
    <citation type="submission" date="2022-01" db="UniProtKB">
        <authorList>
            <consortium name="EnsemblMetazoa"/>
        </authorList>
    </citation>
    <scope>IDENTIFICATION</scope>
</reference>
<dbReference type="KEGG" id="clec:106666779"/>
<dbReference type="AlphaFoldDB" id="A0A8I6RNS6"/>
<dbReference type="SUPFAM" id="SSF50985">
    <property type="entry name" value="RCC1/BLIP-II"/>
    <property type="match status" value="1"/>
</dbReference>
<feature type="domain" description="RCC1-like" evidence="3">
    <location>
        <begin position="3"/>
        <end position="348"/>
    </location>
</feature>
<dbReference type="OrthoDB" id="10256179at2759"/>
<dbReference type="PANTHER" id="PTHR22870">
    <property type="entry name" value="REGULATOR OF CHROMOSOME CONDENSATION"/>
    <property type="match status" value="1"/>
</dbReference>
<protein>
    <recommendedName>
        <fullName evidence="3">RCC1-like domain-containing protein</fullName>
    </recommendedName>
</protein>
<evidence type="ECO:0000259" key="3">
    <source>
        <dbReference type="Pfam" id="PF25390"/>
    </source>
</evidence>
<evidence type="ECO:0000313" key="5">
    <source>
        <dbReference type="Proteomes" id="UP000494040"/>
    </source>
</evidence>
<dbReference type="InterPro" id="IPR051210">
    <property type="entry name" value="Ub_ligase/GEF_domain"/>
</dbReference>
<feature type="repeat" description="RCC1" evidence="2">
    <location>
        <begin position="1"/>
        <end position="55"/>
    </location>
</feature>
<evidence type="ECO:0000256" key="2">
    <source>
        <dbReference type="PROSITE-ProRule" id="PRU00235"/>
    </source>
</evidence>
<sequence length="351" mass="38247">MRFFSWGPNSCGQLGQGTTAEECREPVEVKMKDVSMDRIVCMSGGANHSFLLSDDGSLWFAGKDDVVNGGDVVPNFEKLDQFDGLRLSKVATMWNTSLALTADGQCFGWGSNSFGQLGLPEKQILDIKLLTKDKVKDIAVGLRHCLILKEDGTIISAGSGKCGQLGRDDNRIGFHPVDRLKDVVNICCGMNHSLAVTKEGKLYSWGANKFGQLGLDPAVHENSKYPVEVELPVPASEILNSKLMSGWTHSAVLSKCGKLINWGRNNYGQLGDSSGAVRWRPKILPGYNFNDVISGAEHNLGLVENTLWTWGWNEHGSCTFDKDNVLEPSKVNLKDIVKIGVGASQSFALTL</sequence>
<dbReference type="PROSITE" id="PS00626">
    <property type="entry name" value="RCC1_2"/>
    <property type="match status" value="2"/>
</dbReference>
<dbReference type="PANTHER" id="PTHR22870:SF360">
    <property type="entry name" value="ULTRAVIOLET-B RECEPTOR UVR8"/>
    <property type="match status" value="1"/>
</dbReference>
<keyword evidence="5" id="KW-1185">Reference proteome</keyword>
<dbReference type="PROSITE" id="PS50012">
    <property type="entry name" value="RCC1_3"/>
    <property type="match status" value="6"/>
</dbReference>
<evidence type="ECO:0000256" key="1">
    <source>
        <dbReference type="ARBA" id="ARBA00022737"/>
    </source>
</evidence>
<feature type="repeat" description="RCC1" evidence="2">
    <location>
        <begin position="257"/>
        <end position="305"/>
    </location>
</feature>
<organism evidence="4 5">
    <name type="scientific">Cimex lectularius</name>
    <name type="common">Bed bug</name>
    <name type="synonym">Acanthia lectularia</name>
    <dbReference type="NCBI Taxonomy" id="79782"/>
    <lineage>
        <taxon>Eukaryota</taxon>
        <taxon>Metazoa</taxon>
        <taxon>Ecdysozoa</taxon>
        <taxon>Arthropoda</taxon>
        <taxon>Hexapoda</taxon>
        <taxon>Insecta</taxon>
        <taxon>Pterygota</taxon>
        <taxon>Neoptera</taxon>
        <taxon>Paraneoptera</taxon>
        <taxon>Hemiptera</taxon>
        <taxon>Heteroptera</taxon>
        <taxon>Panheteroptera</taxon>
        <taxon>Cimicomorpha</taxon>
        <taxon>Cimicidae</taxon>
        <taxon>Cimex</taxon>
    </lineage>
</organism>
<feature type="repeat" description="RCC1" evidence="2">
    <location>
        <begin position="152"/>
        <end position="199"/>
    </location>
</feature>
<name>A0A8I6RNS6_CIMLE</name>
<feature type="repeat" description="RCC1" evidence="2">
    <location>
        <begin position="104"/>
        <end position="151"/>
    </location>
</feature>
<accession>A0A8I6RNS6</accession>
<keyword evidence="1" id="KW-0677">Repeat</keyword>
<feature type="repeat" description="RCC1" evidence="2">
    <location>
        <begin position="305"/>
        <end position="351"/>
    </location>
</feature>
<dbReference type="OMA" id="GWGNCRK"/>
<dbReference type="RefSeq" id="XP_014249695.1">
    <property type="nucleotide sequence ID" value="XM_014394209.2"/>
</dbReference>
<dbReference type="InterPro" id="IPR000408">
    <property type="entry name" value="Reg_chr_condens"/>
</dbReference>
<dbReference type="InterPro" id="IPR009091">
    <property type="entry name" value="RCC1/BLIP-II"/>
</dbReference>
<dbReference type="GeneID" id="106666779"/>
<evidence type="ECO:0000313" key="4">
    <source>
        <dbReference type="EnsemblMetazoa" id="XP_014249695.1"/>
    </source>
</evidence>
<dbReference type="PRINTS" id="PR00633">
    <property type="entry name" value="RCCNDNSATION"/>
</dbReference>
<dbReference type="InterPro" id="IPR058923">
    <property type="entry name" value="RCC1-like_dom"/>
</dbReference>
<dbReference type="Gene3D" id="2.130.10.30">
    <property type="entry name" value="Regulator of chromosome condensation 1/beta-lactamase-inhibitor protein II"/>
    <property type="match status" value="2"/>
</dbReference>
<feature type="repeat" description="RCC1" evidence="2">
    <location>
        <begin position="200"/>
        <end position="256"/>
    </location>
</feature>
<dbReference type="EnsemblMetazoa" id="XM_014394209.2">
    <property type="protein sequence ID" value="XP_014249695.1"/>
    <property type="gene ID" value="LOC106666779"/>
</dbReference>
<dbReference type="Pfam" id="PF25390">
    <property type="entry name" value="WD40_RLD"/>
    <property type="match status" value="1"/>
</dbReference>
<proteinExistence type="predicted"/>